<evidence type="ECO:0000256" key="1">
    <source>
        <dbReference type="ARBA" id="ARBA00022801"/>
    </source>
</evidence>
<dbReference type="GO" id="GO:0005524">
    <property type="term" value="F:ATP binding"/>
    <property type="evidence" value="ECO:0007669"/>
    <property type="project" value="UniProtKB-KW"/>
</dbReference>
<dbReference type="RefSeq" id="WP_016178955.1">
    <property type="nucleotide sequence ID" value="NZ_CAAKNX010000029.1"/>
</dbReference>
<dbReference type="EMBL" id="PDXQ01000002">
    <property type="protein sequence ID" value="TRZ28598.1"/>
    <property type="molecule type" value="Genomic_DNA"/>
</dbReference>
<evidence type="ECO:0000313" key="2">
    <source>
        <dbReference type="EMBL" id="TRZ28598.1"/>
    </source>
</evidence>
<reference evidence="2 3" key="1">
    <citation type="submission" date="2017-10" db="EMBL/GenBank/DDBJ databases">
        <title>FDA dAtabase for Regulatory Grade micrObial Sequences (FDA-ARGOS): Supporting development and validation of Infectious Disease Dx tests.</title>
        <authorList>
            <person name="Campos J."/>
            <person name="Goldberg B."/>
            <person name="Tallon L.J."/>
            <person name="Sadzewicz L."/>
            <person name="Sengamalay N."/>
            <person name="Ott S."/>
            <person name="Godinez A."/>
            <person name="Nagaraj S."/>
            <person name="Vyas G."/>
            <person name="Aluvathingal J."/>
            <person name="Nadendla S."/>
            <person name="Geyer C."/>
            <person name="Nandy P."/>
            <person name="Hobson J."/>
            <person name="Sichtig H."/>
        </authorList>
    </citation>
    <scope>NUCLEOTIDE SEQUENCE [LARGE SCALE GENOMIC DNA]</scope>
    <source>
        <strain evidence="2 3">FDAARGOS_185</strain>
    </source>
</reference>
<evidence type="ECO:0000313" key="3">
    <source>
        <dbReference type="Proteomes" id="UP000316316"/>
    </source>
</evidence>
<keyword evidence="2" id="KW-0547">Nucleotide-binding</keyword>
<dbReference type="SUPFAM" id="SSF52540">
    <property type="entry name" value="P-loop containing nucleoside triphosphate hydrolases"/>
    <property type="match status" value="1"/>
</dbReference>
<keyword evidence="1" id="KW-0378">Hydrolase</keyword>
<comment type="caution">
    <text evidence="2">The sequence shown here is derived from an EMBL/GenBank/DDBJ whole genome shotgun (WGS) entry which is preliminary data.</text>
</comment>
<dbReference type="InterPro" id="IPR004256">
    <property type="entry name" value="DUF234"/>
</dbReference>
<dbReference type="PANTHER" id="PTHR34704:SF2">
    <property type="entry name" value="ATPASE"/>
    <property type="match status" value="1"/>
</dbReference>
<protein>
    <submittedName>
        <fullName evidence="2">ATP-binding protein</fullName>
    </submittedName>
</protein>
<dbReference type="Gene3D" id="3.40.50.300">
    <property type="entry name" value="P-loop containing nucleotide triphosphate hydrolases"/>
    <property type="match status" value="1"/>
</dbReference>
<dbReference type="InterPro" id="IPR011579">
    <property type="entry name" value="ATPase_dom"/>
</dbReference>
<dbReference type="InterPro" id="IPR036390">
    <property type="entry name" value="WH_DNA-bd_sf"/>
</dbReference>
<dbReference type="InterPro" id="IPR011335">
    <property type="entry name" value="Restrct_endonuc-II-like"/>
</dbReference>
<dbReference type="SUPFAM" id="SSF46785">
    <property type="entry name" value="Winged helix' DNA-binding domain"/>
    <property type="match status" value="1"/>
</dbReference>
<accession>A0A4P8KCF3</accession>
<dbReference type="AlphaFoldDB" id="A0A4P8KCF3"/>
<gene>
    <name evidence="2" type="ORF">AUF17_17960</name>
</gene>
<dbReference type="Gene3D" id="1.10.10.10">
    <property type="entry name" value="Winged helix-like DNA-binding domain superfamily/Winged helix DNA-binding domain"/>
    <property type="match status" value="1"/>
</dbReference>
<keyword evidence="2" id="KW-0067">ATP-binding</keyword>
<dbReference type="PANTHER" id="PTHR34704">
    <property type="entry name" value="ATPASE"/>
    <property type="match status" value="1"/>
</dbReference>
<proteinExistence type="predicted"/>
<dbReference type="SUPFAM" id="SSF52980">
    <property type="entry name" value="Restriction endonuclease-like"/>
    <property type="match status" value="1"/>
</dbReference>
<dbReference type="Pfam" id="PF03008">
    <property type="entry name" value="DUF234"/>
    <property type="match status" value="1"/>
</dbReference>
<organism evidence="2 3">
    <name type="scientific">Enterococcus avium</name>
    <name type="common">Streptococcus avium</name>
    <dbReference type="NCBI Taxonomy" id="33945"/>
    <lineage>
        <taxon>Bacteria</taxon>
        <taxon>Bacillati</taxon>
        <taxon>Bacillota</taxon>
        <taxon>Bacilli</taxon>
        <taxon>Lactobacillales</taxon>
        <taxon>Enterococcaceae</taxon>
        <taxon>Enterococcus</taxon>
    </lineage>
</organism>
<dbReference type="Pfam" id="PF01637">
    <property type="entry name" value="ATPase_2"/>
    <property type="match status" value="1"/>
</dbReference>
<dbReference type="InterPro" id="IPR027417">
    <property type="entry name" value="P-loop_NTPase"/>
</dbReference>
<dbReference type="GO" id="GO:0016787">
    <property type="term" value="F:hydrolase activity"/>
    <property type="evidence" value="ECO:0007669"/>
    <property type="project" value="UniProtKB-KW"/>
</dbReference>
<name>A0A4P8KCF3_ENTAV</name>
<sequence>MFVGRKKELAILEKLYKKSSFEMAVVYGRRRVGKTRLISEFAKGKKTIFFSAKEVNDRLNINGFLQAVQELVGEHFLPNIDNWEDAFNYLYEKTRGSKIVLIIDEYPYAAKANKSLNSILQHFIDHKLDLDSNIFMILCGSQVSFMEDEVLAENSPLFGRKTTPIHVGELDYIDAAKFLDSYSNEDKVKFYSCMGGIPYYLSQVDKTLSFDENMEELYFDIYGGLYSDPIMVLHQELPEPKLYNSVLQAIASGANTLEQIRQATYIEKSTLSKYLKTLVNMRIIQRNLPFDVDPLKSKNSHYTLKDNVYRFWFRYVFTNQEEIERGRGKRLYQREIKETLNEFIGAPAFEEISMSYLYFLDELEELPFFPKRTGSWRGKKQKGDSDEREFDIVMENKKEQKILIGECKWRNQLKTVKEIQKLMSHASYLPGYDEYYFYFFSKAPYPEQARELEKIHENLVLVTIDDLFDEKIVTLH</sequence>
<dbReference type="InterPro" id="IPR036388">
    <property type="entry name" value="WH-like_DNA-bd_sf"/>
</dbReference>
<dbReference type="Proteomes" id="UP000316316">
    <property type="component" value="Unassembled WGS sequence"/>
</dbReference>